<dbReference type="Proteomes" id="UP001465976">
    <property type="component" value="Unassembled WGS sequence"/>
</dbReference>
<keyword evidence="1" id="KW-0175">Coiled coil</keyword>
<sequence length="301" mass="34597">ASGTLNRRGRARRQRLARILDAKDEELTSLKAELTKLSSNNQQIREIAWSETCRAQTEIERLARSNIELKEAMRAKDYLHATAMAQDREEANIRVTMLQQLLNDHIQERDELFLKLDALESKHDHSTNEHTPPRSENDYQTELGSLKTQLADAKARLENMVAEWVERDLQQNSVLESKDTYIAQLERELSALNEQHRSLPRDLDFGTSSMKPELAGVLEEVSDDLALTRANFRALIQEYESILLYVNETARKAEQALGNQVIGHEEHLEESKRRIGALMRMTEKLLGNMTRLGSERPRVNE</sequence>
<gene>
    <name evidence="2" type="ORF">V5O48_006484</name>
</gene>
<feature type="coiled-coil region" evidence="1">
    <location>
        <begin position="13"/>
        <end position="47"/>
    </location>
</feature>
<organism evidence="2 3">
    <name type="scientific">Marasmius crinis-equi</name>
    <dbReference type="NCBI Taxonomy" id="585013"/>
    <lineage>
        <taxon>Eukaryota</taxon>
        <taxon>Fungi</taxon>
        <taxon>Dikarya</taxon>
        <taxon>Basidiomycota</taxon>
        <taxon>Agaricomycotina</taxon>
        <taxon>Agaricomycetes</taxon>
        <taxon>Agaricomycetidae</taxon>
        <taxon>Agaricales</taxon>
        <taxon>Marasmiineae</taxon>
        <taxon>Marasmiaceae</taxon>
        <taxon>Marasmius</taxon>
    </lineage>
</organism>
<dbReference type="EMBL" id="JBAHYK010000299">
    <property type="protein sequence ID" value="KAL0575480.1"/>
    <property type="molecule type" value="Genomic_DNA"/>
</dbReference>
<evidence type="ECO:0000313" key="2">
    <source>
        <dbReference type="EMBL" id="KAL0575480.1"/>
    </source>
</evidence>
<accession>A0ABR3FJC7</accession>
<keyword evidence="3" id="KW-1185">Reference proteome</keyword>
<feature type="coiled-coil region" evidence="1">
    <location>
        <begin position="88"/>
        <end position="202"/>
    </location>
</feature>
<proteinExistence type="predicted"/>
<protein>
    <submittedName>
        <fullName evidence="2">Uncharacterized protein</fullName>
    </submittedName>
</protein>
<evidence type="ECO:0000313" key="3">
    <source>
        <dbReference type="Proteomes" id="UP001465976"/>
    </source>
</evidence>
<comment type="caution">
    <text evidence="2">The sequence shown here is derived from an EMBL/GenBank/DDBJ whole genome shotgun (WGS) entry which is preliminary data.</text>
</comment>
<evidence type="ECO:0000256" key="1">
    <source>
        <dbReference type="SAM" id="Coils"/>
    </source>
</evidence>
<feature type="non-terminal residue" evidence="2">
    <location>
        <position position="1"/>
    </location>
</feature>
<name>A0ABR3FJC7_9AGAR</name>
<reference evidence="2 3" key="1">
    <citation type="submission" date="2024-02" db="EMBL/GenBank/DDBJ databases">
        <title>A draft genome for the cacao thread blight pathogen Marasmius crinis-equi.</title>
        <authorList>
            <person name="Cohen S.P."/>
            <person name="Baruah I.K."/>
            <person name="Amoako-Attah I."/>
            <person name="Bukari Y."/>
            <person name="Meinhardt L.W."/>
            <person name="Bailey B.A."/>
        </authorList>
    </citation>
    <scope>NUCLEOTIDE SEQUENCE [LARGE SCALE GENOMIC DNA]</scope>
    <source>
        <strain evidence="2 3">GH-76</strain>
    </source>
</reference>